<evidence type="ECO:0000313" key="3">
    <source>
        <dbReference type="EMBL" id="USF88130.1"/>
    </source>
</evidence>
<dbReference type="Gene3D" id="3.40.50.2000">
    <property type="entry name" value="Glycogen Phosphorylase B"/>
    <property type="match status" value="1"/>
</dbReference>
<feature type="binding site" evidence="2">
    <location>
        <position position="254"/>
    </location>
    <ligand>
        <name>substrate</name>
    </ligand>
</feature>
<keyword evidence="3" id="KW-0378">Hydrolase</keyword>
<dbReference type="GO" id="GO:0016787">
    <property type="term" value="F:hydrolase activity"/>
    <property type="evidence" value="ECO:0007669"/>
    <property type="project" value="UniProtKB-KW"/>
</dbReference>
<dbReference type="NCBIfam" id="TIGR03590">
    <property type="entry name" value="PseG"/>
    <property type="match status" value="1"/>
</dbReference>
<dbReference type="RefSeq" id="WP_006473609.1">
    <property type="nucleotide sequence ID" value="NZ_CP090569.1"/>
</dbReference>
<accession>A0A9J6ZZG2</accession>
<proteinExistence type="predicted"/>
<evidence type="ECO:0000313" key="4">
    <source>
        <dbReference type="Proteomes" id="UP001056649"/>
    </source>
</evidence>
<keyword evidence="4" id="KW-1185">Reference proteome</keyword>
<dbReference type="AlphaFoldDB" id="A0A9J6ZZG2"/>
<gene>
    <name evidence="3" type="primary">pseG</name>
    <name evidence="3" type="ORF">L0Y14_02500</name>
</gene>
<name>A0A9J6ZZG2_9GAMM</name>
<dbReference type="Gene3D" id="3.40.50.11190">
    <property type="match status" value="1"/>
</dbReference>
<dbReference type="InterPro" id="IPR020023">
    <property type="entry name" value="PseG"/>
</dbReference>
<protein>
    <submittedName>
        <fullName evidence="3">UDP-2,4-diacetamido-2,4, 6-trideoxy-beta-L-altropyranose hydrolase</fullName>
        <ecNumber evidence="3">3.6.1.57</ecNumber>
    </submittedName>
</protein>
<feature type="active site" description="Proton acceptor" evidence="1">
    <location>
        <position position="17"/>
    </location>
</feature>
<feature type="binding site" evidence="2">
    <location>
        <position position="153"/>
    </location>
    <ligand>
        <name>substrate</name>
    </ligand>
</feature>
<organism evidence="3 4">
    <name type="scientific">Candidatus Endoriftia persephonae</name>
    <dbReference type="NCBI Taxonomy" id="393765"/>
    <lineage>
        <taxon>Bacteria</taxon>
        <taxon>Pseudomonadati</taxon>
        <taxon>Pseudomonadota</taxon>
        <taxon>Gammaproteobacteria</taxon>
        <taxon>Chromatiales</taxon>
        <taxon>Sedimenticolaceae</taxon>
        <taxon>Candidatus Endoriftia</taxon>
    </lineage>
</organism>
<dbReference type="EC" id="3.6.1.57" evidence="3"/>
<evidence type="ECO:0000256" key="1">
    <source>
        <dbReference type="PIRSR" id="PIRSR620023-1"/>
    </source>
</evidence>
<reference evidence="3" key="1">
    <citation type="journal article" date="2022" name="Mol. Ecol. Resour.">
        <title>The complete and closed genome of the facultative generalist Candidatus Endoriftia persephone from deep-sea hydrothermal vents.</title>
        <authorList>
            <person name="de Oliveira A.L."/>
            <person name="Srivastava A."/>
            <person name="Espada-Hinojosa S."/>
            <person name="Bright M."/>
        </authorList>
    </citation>
    <scope>NUCLEOTIDE SEQUENCE</scope>
    <source>
        <strain evidence="3">Tica-EPR-9o50.N</strain>
    </source>
</reference>
<dbReference type="KEGG" id="eps:L0Y14_02500"/>
<sequence length="266" mass="30010">MQIAIRADSGSDIGSGHLLRCRALALALRKRGAAIDFLHARRDDFNKHLLGDFPCHLVEAETEAEDAASCRSWAARNRPDWLLVDHYGLSIEWQRQLREVVPRLMAIEDLANRPHQVDLLLDFTLRSDPEQDYQGLLPAECRTLFGPDYALLRPEFSRLRDHCRIRERGVRRLLLSFGGADDTNLSDWALDALEGLELVEGIDLLVGSHHPDLTGLQRRCQRSDRRLHIQTEEVAELMRQADLAIGGGGMMGWERCALGLPALIVV</sequence>
<dbReference type="EMBL" id="CP090569">
    <property type="protein sequence ID" value="USF88130.1"/>
    <property type="molecule type" value="Genomic_DNA"/>
</dbReference>
<evidence type="ECO:0000256" key="2">
    <source>
        <dbReference type="PIRSR" id="PIRSR620023-2"/>
    </source>
</evidence>
<dbReference type="Proteomes" id="UP001056649">
    <property type="component" value="Chromosome"/>
</dbReference>